<evidence type="ECO:0000313" key="4">
    <source>
        <dbReference type="Proteomes" id="UP001165079"/>
    </source>
</evidence>
<sequence>MTHPGRFALGGDLEVSRIGYGSMKLTGWPDASRRPDRDTAHAVLRRAVELGVDHIDTSFYYDHDGFRATDLIREALHPYPAGLRIVTKVGPIMTGQEGDADDGLAPGNLRKAVEWNLASLGVDTLDAVNLRVDGVNPLPGGTLERPLTDLRELQEEGLIRHVGISNVPFERFEQARQFADIACVQNFYNLAVRKSEKIIEVCEAEGIAFVPFFPVSRFNDEITEKVTAVAARHGATIQQIALAWLLRRSPNILVIPGTGSIAHLEENVAAGDIELTSADLAELG</sequence>
<dbReference type="GO" id="GO:0016491">
    <property type="term" value="F:oxidoreductase activity"/>
    <property type="evidence" value="ECO:0007669"/>
    <property type="project" value="UniProtKB-KW"/>
</dbReference>
<name>A0A9W6WC87_9ACTN</name>
<dbReference type="GO" id="GO:0005737">
    <property type="term" value="C:cytoplasm"/>
    <property type="evidence" value="ECO:0007669"/>
    <property type="project" value="TreeGrafter"/>
</dbReference>
<dbReference type="InterPro" id="IPR023210">
    <property type="entry name" value="NADP_OxRdtase_dom"/>
</dbReference>
<evidence type="ECO:0000313" key="3">
    <source>
        <dbReference type="EMBL" id="GLZ80346.1"/>
    </source>
</evidence>
<dbReference type="NCBIfam" id="NF007695">
    <property type="entry name" value="PRK10376.1"/>
    <property type="match status" value="1"/>
</dbReference>
<dbReference type="RefSeq" id="WP_285665506.1">
    <property type="nucleotide sequence ID" value="NZ_BSTX01000004.1"/>
</dbReference>
<organism evidence="3 4">
    <name type="scientific">Actinorhabdospora filicis</name>
    <dbReference type="NCBI Taxonomy" id="1785913"/>
    <lineage>
        <taxon>Bacteria</taxon>
        <taxon>Bacillati</taxon>
        <taxon>Actinomycetota</taxon>
        <taxon>Actinomycetes</taxon>
        <taxon>Micromonosporales</taxon>
        <taxon>Micromonosporaceae</taxon>
        <taxon>Actinorhabdospora</taxon>
    </lineage>
</organism>
<dbReference type="PRINTS" id="PR00069">
    <property type="entry name" value="ALDKETRDTASE"/>
</dbReference>
<dbReference type="Gene3D" id="3.20.20.100">
    <property type="entry name" value="NADP-dependent oxidoreductase domain"/>
    <property type="match status" value="1"/>
</dbReference>
<dbReference type="InterPro" id="IPR050791">
    <property type="entry name" value="Aldo-Keto_reductase"/>
</dbReference>
<proteinExistence type="predicted"/>
<comment type="caution">
    <text evidence="3">The sequence shown here is derived from an EMBL/GenBank/DDBJ whole genome shotgun (WGS) entry which is preliminary data.</text>
</comment>
<dbReference type="InterPro" id="IPR036812">
    <property type="entry name" value="NAD(P)_OxRdtase_dom_sf"/>
</dbReference>
<dbReference type="PANTHER" id="PTHR43625:SF40">
    <property type="entry name" value="ALDO-KETO REDUCTASE YAKC [NADP(+)]"/>
    <property type="match status" value="1"/>
</dbReference>
<reference evidence="3" key="1">
    <citation type="submission" date="2023-03" db="EMBL/GenBank/DDBJ databases">
        <title>Actinorhabdospora filicis NBRC 111898.</title>
        <authorList>
            <person name="Ichikawa N."/>
            <person name="Sato H."/>
            <person name="Tonouchi N."/>
        </authorList>
    </citation>
    <scope>NUCLEOTIDE SEQUENCE</scope>
    <source>
        <strain evidence="3">NBRC 111898</strain>
    </source>
</reference>
<dbReference type="InterPro" id="IPR020471">
    <property type="entry name" value="AKR"/>
</dbReference>
<dbReference type="Proteomes" id="UP001165079">
    <property type="component" value="Unassembled WGS sequence"/>
</dbReference>
<accession>A0A9W6WC87</accession>
<feature type="domain" description="NADP-dependent oxidoreductase" evidence="2">
    <location>
        <begin position="17"/>
        <end position="283"/>
    </location>
</feature>
<protein>
    <submittedName>
        <fullName evidence="3">Oxidoreductase</fullName>
    </submittedName>
</protein>
<dbReference type="EMBL" id="BSTX01000004">
    <property type="protein sequence ID" value="GLZ80346.1"/>
    <property type="molecule type" value="Genomic_DNA"/>
</dbReference>
<dbReference type="AlphaFoldDB" id="A0A9W6WC87"/>
<dbReference type="CDD" id="cd19088">
    <property type="entry name" value="AKR_AKR13B1"/>
    <property type="match status" value="1"/>
</dbReference>
<evidence type="ECO:0000256" key="1">
    <source>
        <dbReference type="ARBA" id="ARBA00023002"/>
    </source>
</evidence>
<dbReference type="PANTHER" id="PTHR43625">
    <property type="entry name" value="AFLATOXIN B1 ALDEHYDE REDUCTASE"/>
    <property type="match status" value="1"/>
</dbReference>
<keyword evidence="1" id="KW-0560">Oxidoreductase</keyword>
<dbReference type="Pfam" id="PF00248">
    <property type="entry name" value="Aldo_ket_red"/>
    <property type="match status" value="1"/>
</dbReference>
<evidence type="ECO:0000259" key="2">
    <source>
        <dbReference type="Pfam" id="PF00248"/>
    </source>
</evidence>
<keyword evidence="4" id="KW-1185">Reference proteome</keyword>
<dbReference type="SUPFAM" id="SSF51430">
    <property type="entry name" value="NAD(P)-linked oxidoreductase"/>
    <property type="match status" value="1"/>
</dbReference>
<gene>
    <name evidence="3" type="ORF">Afil01_51530</name>
</gene>